<reference evidence="2 3" key="1">
    <citation type="submission" date="2018-09" db="EMBL/GenBank/DDBJ databases">
        <title>A high-quality reference genome of wild soybean provides a powerful tool to mine soybean genomes.</title>
        <authorList>
            <person name="Xie M."/>
            <person name="Chung C.Y.L."/>
            <person name="Li M.-W."/>
            <person name="Wong F.-L."/>
            <person name="Chan T.-F."/>
            <person name="Lam H.-M."/>
        </authorList>
    </citation>
    <scope>NUCLEOTIDE SEQUENCE [LARGE SCALE GENOMIC DNA]</scope>
    <source>
        <strain evidence="3">cv. W05</strain>
        <tissue evidence="2">Hypocotyl of etiolated seedlings</tissue>
    </source>
</reference>
<name>A0A445M018_GLYSO</name>
<dbReference type="Proteomes" id="UP000289340">
    <property type="component" value="Chromosome 1"/>
</dbReference>
<proteinExistence type="predicted"/>
<evidence type="ECO:0000256" key="1">
    <source>
        <dbReference type="SAM" id="MobiDB-lite"/>
    </source>
</evidence>
<evidence type="ECO:0000313" key="3">
    <source>
        <dbReference type="Proteomes" id="UP000289340"/>
    </source>
</evidence>
<dbReference type="GO" id="GO:0006405">
    <property type="term" value="P:RNA export from nucleus"/>
    <property type="evidence" value="ECO:0007669"/>
    <property type="project" value="TreeGrafter"/>
</dbReference>
<keyword evidence="3" id="KW-1185">Reference proteome</keyword>
<feature type="region of interest" description="Disordered" evidence="1">
    <location>
        <begin position="305"/>
        <end position="326"/>
    </location>
</feature>
<evidence type="ECO:0000313" key="2">
    <source>
        <dbReference type="EMBL" id="RZC28927.1"/>
    </source>
</evidence>
<protein>
    <submittedName>
        <fullName evidence="2">Nuclear pore complex protein NUP62</fullName>
    </submittedName>
</protein>
<accession>A0A445M018</accession>
<comment type="caution">
    <text evidence="2">The sequence shown here is derived from an EMBL/GenBank/DDBJ whole genome shotgun (WGS) entry which is preliminary data.</text>
</comment>
<gene>
    <name evidence="2" type="ORF">D0Y65_000768</name>
</gene>
<dbReference type="GO" id="GO:0005543">
    <property type="term" value="F:phospholipid binding"/>
    <property type="evidence" value="ECO:0007669"/>
    <property type="project" value="TreeGrafter"/>
</dbReference>
<dbReference type="EMBL" id="QZWG01000001">
    <property type="protein sequence ID" value="RZC28927.1"/>
    <property type="molecule type" value="Genomic_DNA"/>
</dbReference>
<feature type="compositionally biased region" description="Basic and acidic residues" evidence="1">
    <location>
        <begin position="315"/>
        <end position="326"/>
    </location>
</feature>
<dbReference type="InterPro" id="IPR026010">
    <property type="entry name" value="NSP1/NUP62"/>
</dbReference>
<dbReference type="PANTHER" id="PTHR12084:SF0">
    <property type="entry name" value="NUCLEAR PORE GLYCOPROTEIN P62"/>
    <property type="match status" value="1"/>
</dbReference>
<sequence length="326" mass="36964">MRRSLAALGSLEGDTSNRWFTLAKWQLGGGTAELAAVAVTVKGTKKGGLRLKGRKKEKGIEKPRNLLMPYRKGLPYEQSELIERELEQMTEQIKSIIQSLNSNQGGEHDTLDGMTPLDAVVRILNNQLTSLMWIDEKFGSGKLHLQFGTVQHSLVRIEQSYSLLLEAEEFSSRIQKLANPGSASDRELTVVFFLDDVLAVVVDGLIEVAVVVPNTWLSSWWVLRCNDGINEDQWIYDNIMFEEVNMNEENGEESVVFENIDCSDAFNTSQVFATCDDVLHWAHSIAYDIGFVVMIMSYDRHKYSTTTPKPHRREQHHEEELTKLKS</sequence>
<dbReference type="GO" id="GO:0044613">
    <property type="term" value="C:nuclear pore central transport channel"/>
    <property type="evidence" value="ECO:0007669"/>
    <property type="project" value="TreeGrafter"/>
</dbReference>
<dbReference type="GO" id="GO:0006606">
    <property type="term" value="P:protein import into nucleus"/>
    <property type="evidence" value="ECO:0007669"/>
    <property type="project" value="TreeGrafter"/>
</dbReference>
<dbReference type="GO" id="GO:0017056">
    <property type="term" value="F:structural constituent of nuclear pore"/>
    <property type="evidence" value="ECO:0007669"/>
    <property type="project" value="InterPro"/>
</dbReference>
<organism evidence="2 3">
    <name type="scientific">Glycine soja</name>
    <name type="common">Wild soybean</name>
    <dbReference type="NCBI Taxonomy" id="3848"/>
    <lineage>
        <taxon>Eukaryota</taxon>
        <taxon>Viridiplantae</taxon>
        <taxon>Streptophyta</taxon>
        <taxon>Embryophyta</taxon>
        <taxon>Tracheophyta</taxon>
        <taxon>Spermatophyta</taxon>
        <taxon>Magnoliopsida</taxon>
        <taxon>eudicotyledons</taxon>
        <taxon>Gunneridae</taxon>
        <taxon>Pentapetalae</taxon>
        <taxon>rosids</taxon>
        <taxon>fabids</taxon>
        <taxon>Fabales</taxon>
        <taxon>Fabaceae</taxon>
        <taxon>Papilionoideae</taxon>
        <taxon>50 kb inversion clade</taxon>
        <taxon>NPAAA clade</taxon>
        <taxon>indigoferoid/millettioid clade</taxon>
        <taxon>Phaseoleae</taxon>
        <taxon>Glycine</taxon>
        <taxon>Glycine subgen. Soja</taxon>
    </lineage>
</organism>
<dbReference type="PANTHER" id="PTHR12084">
    <property type="entry name" value="NUCLEAR PORE GLYCOPROTEIN P62-RELATED"/>
    <property type="match status" value="1"/>
</dbReference>
<dbReference type="AlphaFoldDB" id="A0A445M018"/>